<accession>A0ABV7V1I2</accession>
<evidence type="ECO:0000256" key="5">
    <source>
        <dbReference type="ARBA" id="ARBA00022833"/>
    </source>
</evidence>
<comment type="catalytic activity">
    <reaction evidence="1 10">
        <text>ATP-independent breakage of single-stranded DNA, followed by passage and rejoining.</text>
        <dbReference type="EC" id="5.6.2.1"/>
    </reaction>
</comment>
<dbReference type="InterPro" id="IPR003602">
    <property type="entry name" value="Topo_IA_DNA-bd_dom"/>
</dbReference>
<dbReference type="PROSITE" id="PS52039">
    <property type="entry name" value="TOPO_IA_2"/>
    <property type="match status" value="1"/>
</dbReference>
<dbReference type="InterPro" id="IPR000380">
    <property type="entry name" value="Topo_IA"/>
</dbReference>
<evidence type="ECO:0000256" key="4">
    <source>
        <dbReference type="ARBA" id="ARBA00022771"/>
    </source>
</evidence>
<keyword evidence="15" id="KW-1185">Reference proteome</keyword>
<evidence type="ECO:0000256" key="7">
    <source>
        <dbReference type="ARBA" id="ARBA00023029"/>
    </source>
</evidence>
<feature type="domain" description="Topo IA-type catalytic" evidence="13">
    <location>
        <begin position="130"/>
        <end position="554"/>
    </location>
</feature>
<feature type="compositionally biased region" description="Basic residues" evidence="11">
    <location>
        <begin position="856"/>
        <end position="865"/>
    </location>
</feature>
<dbReference type="RefSeq" id="WP_191322319.1">
    <property type="nucleotide sequence ID" value="NZ_BMZP01000001.1"/>
</dbReference>
<dbReference type="InterPro" id="IPR005733">
    <property type="entry name" value="TopoI_bac-type"/>
</dbReference>
<dbReference type="InterPro" id="IPR023406">
    <property type="entry name" value="Topo_IA_AS"/>
</dbReference>
<feature type="site" description="Interaction with DNA" evidence="10">
    <location>
        <position position="141"/>
    </location>
</feature>
<organism evidence="14 15">
    <name type="scientific">Novosphingobium pokkalii</name>
    <dbReference type="NCBI Taxonomy" id="1770194"/>
    <lineage>
        <taxon>Bacteria</taxon>
        <taxon>Pseudomonadati</taxon>
        <taxon>Pseudomonadota</taxon>
        <taxon>Alphaproteobacteria</taxon>
        <taxon>Sphingomonadales</taxon>
        <taxon>Sphingomonadaceae</taxon>
        <taxon>Novosphingobium</taxon>
    </lineage>
</organism>
<evidence type="ECO:0000256" key="10">
    <source>
        <dbReference type="HAMAP-Rule" id="MF_00952"/>
    </source>
</evidence>
<evidence type="ECO:0000256" key="6">
    <source>
        <dbReference type="ARBA" id="ARBA00022842"/>
    </source>
</evidence>
<dbReference type="CDD" id="cd00186">
    <property type="entry name" value="TOP1Ac"/>
    <property type="match status" value="1"/>
</dbReference>
<dbReference type="InterPro" id="IPR003601">
    <property type="entry name" value="Topo_IA_2"/>
</dbReference>
<dbReference type="Pfam" id="PF01131">
    <property type="entry name" value="Topoisom_bac"/>
    <property type="match status" value="1"/>
</dbReference>
<keyword evidence="6" id="KW-0460">Magnesium</keyword>
<feature type="domain" description="Toprim" evidence="12">
    <location>
        <begin position="1"/>
        <end position="114"/>
    </location>
</feature>
<dbReference type="SUPFAM" id="SSF57783">
    <property type="entry name" value="Zinc beta-ribbon"/>
    <property type="match status" value="1"/>
</dbReference>
<dbReference type="Proteomes" id="UP001595683">
    <property type="component" value="Unassembled WGS sequence"/>
</dbReference>
<dbReference type="Gene3D" id="1.10.460.10">
    <property type="entry name" value="Topoisomerase I, domain 2"/>
    <property type="match status" value="1"/>
</dbReference>
<feature type="site" description="Interaction with DNA" evidence="10">
    <location>
        <position position="486"/>
    </location>
</feature>
<comment type="caution">
    <text evidence="10">Lacks conserved residue(s) required for the propagation of feature annotation.</text>
</comment>
<dbReference type="InterPro" id="IPR013497">
    <property type="entry name" value="Topo_IA_cen"/>
</dbReference>
<evidence type="ECO:0000256" key="3">
    <source>
        <dbReference type="ARBA" id="ARBA00022723"/>
    </source>
</evidence>
<comment type="caution">
    <text evidence="14">The sequence shown here is derived from an EMBL/GenBank/DDBJ whole genome shotgun (WGS) entry which is preliminary data.</text>
</comment>
<feature type="compositionally biased region" description="Basic and acidic residues" evidence="11">
    <location>
        <begin position="841"/>
        <end position="850"/>
    </location>
</feature>
<dbReference type="SMART" id="SM00437">
    <property type="entry name" value="TOP1Ac"/>
    <property type="match status" value="1"/>
</dbReference>
<feature type="site" description="Interaction with DNA" evidence="10">
    <location>
        <position position="140"/>
    </location>
</feature>
<dbReference type="Gene3D" id="2.70.20.10">
    <property type="entry name" value="Topoisomerase I, domain 3"/>
    <property type="match status" value="1"/>
</dbReference>
<evidence type="ECO:0000313" key="14">
    <source>
        <dbReference type="EMBL" id="MFC3671012.1"/>
    </source>
</evidence>
<keyword evidence="9 10" id="KW-0413">Isomerase</keyword>
<dbReference type="PROSITE" id="PS50880">
    <property type="entry name" value="TOPRIM"/>
    <property type="match status" value="1"/>
</dbReference>
<feature type="site" description="Interaction with DNA" evidence="10">
    <location>
        <position position="31"/>
    </location>
</feature>
<dbReference type="HAMAP" id="MF_00952">
    <property type="entry name" value="Topoisom_1_prok"/>
    <property type="match status" value="1"/>
</dbReference>
<dbReference type="NCBIfam" id="TIGR01051">
    <property type="entry name" value="topA_bact"/>
    <property type="match status" value="1"/>
</dbReference>
<dbReference type="SMART" id="SM00493">
    <property type="entry name" value="TOPRIM"/>
    <property type="match status" value="1"/>
</dbReference>
<dbReference type="Gene3D" id="3.40.50.140">
    <property type="match status" value="1"/>
</dbReference>
<keyword evidence="7 10" id="KW-0799">Topoisomerase</keyword>
<dbReference type="InterPro" id="IPR013826">
    <property type="entry name" value="Topo_IA_cen_sub3"/>
</dbReference>
<keyword evidence="5" id="KW-0862">Zinc</keyword>
<dbReference type="InterPro" id="IPR023405">
    <property type="entry name" value="Topo_IA_core_domain"/>
</dbReference>
<keyword evidence="4" id="KW-0863">Zinc-finger</keyword>
<evidence type="ECO:0000313" key="15">
    <source>
        <dbReference type="Proteomes" id="UP001595683"/>
    </source>
</evidence>
<evidence type="ECO:0000259" key="12">
    <source>
        <dbReference type="PROSITE" id="PS50880"/>
    </source>
</evidence>
<dbReference type="Pfam" id="PF01751">
    <property type="entry name" value="Toprim"/>
    <property type="match status" value="1"/>
</dbReference>
<evidence type="ECO:0000256" key="9">
    <source>
        <dbReference type="ARBA" id="ARBA00023235"/>
    </source>
</evidence>
<dbReference type="Pfam" id="PF13368">
    <property type="entry name" value="Toprim_C_rpt"/>
    <property type="match status" value="3"/>
</dbReference>
<evidence type="ECO:0000256" key="1">
    <source>
        <dbReference type="ARBA" id="ARBA00000213"/>
    </source>
</evidence>
<comment type="subunit">
    <text evidence="10">Monomer.</text>
</comment>
<dbReference type="PRINTS" id="PR00417">
    <property type="entry name" value="PRTPISMRASEI"/>
</dbReference>
<feature type="site" description="Interaction with DNA" evidence="10">
    <location>
        <position position="144"/>
    </location>
</feature>
<dbReference type="Gene3D" id="3.30.65.10">
    <property type="entry name" value="Bacterial Topoisomerase I, domain 1"/>
    <property type="match status" value="1"/>
</dbReference>
<feature type="site" description="Interaction with DNA" evidence="10">
    <location>
        <position position="295"/>
    </location>
</feature>
<keyword evidence="8 10" id="KW-0238">DNA-binding</keyword>
<feature type="region of interest" description="Interaction with DNA" evidence="10">
    <location>
        <begin position="164"/>
        <end position="169"/>
    </location>
</feature>
<dbReference type="InterPro" id="IPR028612">
    <property type="entry name" value="Topoisom_1_IA"/>
</dbReference>
<dbReference type="InterPro" id="IPR013824">
    <property type="entry name" value="Topo_IA_cen_sub1"/>
</dbReference>
<keyword evidence="3" id="KW-0479">Metal-binding</keyword>
<dbReference type="Pfam" id="PF01396">
    <property type="entry name" value="Zn_ribbon_Top1"/>
    <property type="match status" value="1"/>
</dbReference>
<gene>
    <name evidence="10 14" type="primary">topA</name>
    <name evidence="14" type="ORF">ACFOOT_06215</name>
</gene>
<feature type="region of interest" description="Disordered" evidence="11">
    <location>
        <begin position="627"/>
        <end position="650"/>
    </location>
</feature>
<reference evidence="15" key="1">
    <citation type="journal article" date="2019" name="Int. J. Syst. Evol. Microbiol.">
        <title>The Global Catalogue of Microorganisms (GCM) 10K type strain sequencing project: providing services to taxonomists for standard genome sequencing and annotation.</title>
        <authorList>
            <consortium name="The Broad Institute Genomics Platform"/>
            <consortium name="The Broad Institute Genome Sequencing Center for Infectious Disease"/>
            <person name="Wu L."/>
            <person name="Ma J."/>
        </authorList>
    </citation>
    <scope>NUCLEOTIDE SEQUENCE [LARGE SCALE GENOMIC DNA]</scope>
    <source>
        <strain evidence="15">KCTC 42224</strain>
    </source>
</reference>
<feature type="site" description="Interaction with DNA" evidence="10">
    <location>
        <position position="156"/>
    </location>
</feature>
<dbReference type="PROSITE" id="PS00396">
    <property type="entry name" value="TOPO_IA_1"/>
    <property type="match status" value="1"/>
</dbReference>
<evidence type="ECO:0000259" key="13">
    <source>
        <dbReference type="PROSITE" id="PS52039"/>
    </source>
</evidence>
<feature type="region of interest" description="Disordered" evidence="11">
    <location>
        <begin position="817"/>
        <end position="865"/>
    </location>
</feature>
<dbReference type="CDD" id="cd03363">
    <property type="entry name" value="TOPRIM_TopoIA_TopoI"/>
    <property type="match status" value="1"/>
</dbReference>
<dbReference type="SUPFAM" id="SSF56712">
    <property type="entry name" value="Prokaryotic type I DNA topoisomerase"/>
    <property type="match status" value="1"/>
</dbReference>
<feature type="active site" description="O-(5'-phospho-DNA)-tyrosine intermediate" evidence="10">
    <location>
        <position position="293"/>
    </location>
</feature>
<sequence length="865" mass="95023">MQLVIVESPAKAKTIEKYLGPGYKVLASYGHIRDLPVKDGSVRPDEDFAMDWELYGDKQSRVKAITDAAKEADGLILATDPDREGEAISWHVRELLAKRRALPKAVSRVTFNAITKPAVTSAMKAPRDLDQDLIDAYLARRALDYLFGFTLSPVLWRKLPGAKSAGRVQSVALRLIVEREREIETFKAQEYWSVAARMEHDGTPFVARLVKFDGAKLDRLSLGDEGSAMAAKAAVEAANFRVEDVDVRPTRRNPSPPFTTSTLQQEAARKLGFSASHTMRVAQTLYEAGAITYMRTDGVQMDPSAIDAARRAISDRYNGHFLPEKPRIYETKAKNAQEAHEAIRPTDFTRDTHGSGDEARLYNLIWKRALASQMASAAIERTTVTLREGTGKHELRATGQVVKFPGFLAVYEEGRDQKPDADDDDSNLLPIMNKGDCPKKHGVDATQHFTQPPPRYSEASLVKRLEELGIGRPSTYAATLQVLKDRNYVRIEKNRFFAEESGRMLTAFLERFFDRYVAYEFTAGMEDELDDVSGGRAAWKQVLAEFWRDFKPKSDEVMEKKPSEVTAELDVFLEDYLFPPRADGHDPRECPKCGNGRLALRGGRYGAFVACSNYPECKFTRKFAQPGGAEGGEGEDAPLGKDPETGLEVTRRSGRFGPYIQLGEGKEAKRASIPKDIPELDLEWALKLLNLPREVGVHPESGKPITASIGRYGPYLAHDGKYARLKSTAEVFDTGMNAAVVRLAEAASGAGARGSRAAAEPLKTFGPHPTSGGEIKLMSGRYGPYVTDGTTNATLPRDKQPETLTAAEAVALIDERAAKGPAKGKKKAPAKKAAAPKKAAAKKEPAEKKAPAAKKAPARKKAAAE</sequence>
<dbReference type="InterPro" id="IPR025589">
    <property type="entry name" value="Toprim_C_rpt"/>
</dbReference>
<dbReference type="Gene3D" id="1.10.290.10">
    <property type="entry name" value="Topoisomerase I, domain 4"/>
    <property type="match status" value="1"/>
</dbReference>
<protein>
    <recommendedName>
        <fullName evidence="10">DNA topoisomerase 1</fullName>
        <ecNumber evidence="10">5.6.2.1</ecNumber>
    </recommendedName>
    <alternativeName>
        <fullName evidence="10">DNA topoisomerase I</fullName>
    </alternativeName>
</protein>
<dbReference type="InterPro" id="IPR034149">
    <property type="entry name" value="TOPRIM_TopoI"/>
</dbReference>
<dbReference type="PANTHER" id="PTHR42785">
    <property type="entry name" value="DNA TOPOISOMERASE, TYPE IA, CORE"/>
    <property type="match status" value="1"/>
</dbReference>
<comment type="function">
    <text evidence="10">Releases the supercoiling and torsional tension of DNA, which is introduced during the DNA replication and transcription, by transiently cleaving and rejoining one strand of the DNA duplex. Introduces a single-strand break via transesterification at a target site in duplex DNA. The scissile phosphodiester is attacked by the catalytic tyrosine of the enzyme, resulting in the formation of a DNA-(5'-phosphotyrosyl)-enzyme intermediate and the expulsion of a 3'-OH DNA strand. The free DNA strand then undergoes passage around the unbroken strand, thus removing DNA supercoils. Finally, in the religation step, the DNA 3'-OH attacks the covalent intermediate to expel the active-site tyrosine and restore the DNA phosphodiester backbone.</text>
</comment>
<dbReference type="InterPro" id="IPR006171">
    <property type="entry name" value="TOPRIM_dom"/>
</dbReference>
<name>A0ABV7V1I2_9SPHN</name>
<dbReference type="EMBL" id="JBHRYE010000011">
    <property type="protein sequence ID" value="MFC3671012.1"/>
    <property type="molecule type" value="Genomic_DNA"/>
</dbReference>
<proteinExistence type="inferred from homology"/>
<dbReference type="InterPro" id="IPR013825">
    <property type="entry name" value="Topo_IA_cen_sub2"/>
</dbReference>
<dbReference type="GO" id="GO:0003917">
    <property type="term" value="F:DNA topoisomerase type I (single strand cut, ATP-independent) activity"/>
    <property type="evidence" value="ECO:0007669"/>
    <property type="project" value="UniProtKB-EC"/>
</dbReference>
<evidence type="ECO:0000256" key="8">
    <source>
        <dbReference type="ARBA" id="ARBA00023125"/>
    </source>
</evidence>
<dbReference type="PANTHER" id="PTHR42785:SF1">
    <property type="entry name" value="DNA TOPOISOMERASE"/>
    <property type="match status" value="1"/>
</dbReference>
<dbReference type="InterPro" id="IPR013498">
    <property type="entry name" value="Topo_IA_Znf"/>
</dbReference>
<comment type="similarity">
    <text evidence="2 10">Belongs to the type IA topoisomerase family.</text>
</comment>
<dbReference type="SMART" id="SM00436">
    <property type="entry name" value="TOP1Bc"/>
    <property type="match status" value="1"/>
</dbReference>
<evidence type="ECO:0000256" key="11">
    <source>
        <dbReference type="SAM" id="MobiDB-lite"/>
    </source>
</evidence>
<dbReference type="EC" id="5.6.2.1" evidence="10"/>
<evidence type="ECO:0000256" key="2">
    <source>
        <dbReference type="ARBA" id="ARBA00009446"/>
    </source>
</evidence>